<proteinExistence type="predicted"/>
<sequence>MQVRIVRCCKCHNWGHINTDRECALFGKSGNYEEERYSNNLSDLIKDLCRKRQKEEQYGPRTSTLTKKEEDEWMNHAQLANNMREEHGIVLKGSVLQG</sequence>
<dbReference type="Proteomes" id="UP000005237">
    <property type="component" value="Unassembled WGS sequence"/>
</dbReference>
<evidence type="ECO:0000313" key="2">
    <source>
        <dbReference type="Proteomes" id="UP000005237"/>
    </source>
</evidence>
<evidence type="ECO:0000313" key="1">
    <source>
        <dbReference type="EnsemblMetazoa" id="CJA42809.1"/>
    </source>
</evidence>
<protein>
    <submittedName>
        <fullName evidence="1">Uncharacterized protein</fullName>
    </submittedName>
</protein>
<organism evidence="1 2">
    <name type="scientific">Caenorhabditis japonica</name>
    <dbReference type="NCBI Taxonomy" id="281687"/>
    <lineage>
        <taxon>Eukaryota</taxon>
        <taxon>Metazoa</taxon>
        <taxon>Ecdysozoa</taxon>
        <taxon>Nematoda</taxon>
        <taxon>Chromadorea</taxon>
        <taxon>Rhabditida</taxon>
        <taxon>Rhabditina</taxon>
        <taxon>Rhabditomorpha</taxon>
        <taxon>Rhabditoidea</taxon>
        <taxon>Rhabditidae</taxon>
        <taxon>Peloderinae</taxon>
        <taxon>Caenorhabditis</taxon>
    </lineage>
</organism>
<reference evidence="1" key="2">
    <citation type="submission" date="2022-06" db="UniProtKB">
        <authorList>
            <consortium name="EnsemblMetazoa"/>
        </authorList>
    </citation>
    <scope>IDENTIFICATION</scope>
    <source>
        <strain evidence="1">DF5081</strain>
    </source>
</reference>
<accession>A0A8R1IT94</accession>
<dbReference type="EnsemblMetazoa" id="CJA42809.1">
    <property type="protein sequence ID" value="CJA42809.1"/>
    <property type="gene ID" value="WBGene00218657"/>
</dbReference>
<dbReference type="InterPro" id="IPR040014">
    <property type="entry name" value="CIR1"/>
</dbReference>
<dbReference type="PANTHER" id="PTHR13151">
    <property type="entry name" value="CBF1 INTERACTING COREPRESSOR CIR"/>
    <property type="match status" value="1"/>
</dbReference>
<keyword evidence="2" id="KW-1185">Reference proteome</keyword>
<dbReference type="GO" id="GO:0003714">
    <property type="term" value="F:transcription corepressor activity"/>
    <property type="evidence" value="ECO:0007669"/>
    <property type="project" value="InterPro"/>
</dbReference>
<name>A0A8R1IT94_CAEJA</name>
<reference evidence="2" key="1">
    <citation type="submission" date="2010-08" db="EMBL/GenBank/DDBJ databases">
        <authorList>
            <consortium name="Caenorhabditis japonica Sequencing Consortium"/>
            <person name="Wilson R.K."/>
        </authorList>
    </citation>
    <scope>NUCLEOTIDE SEQUENCE [LARGE SCALE GENOMIC DNA]</scope>
    <source>
        <strain evidence="2">DF5081</strain>
    </source>
</reference>
<dbReference type="GO" id="GO:0005634">
    <property type="term" value="C:nucleus"/>
    <property type="evidence" value="ECO:0007669"/>
    <property type="project" value="TreeGrafter"/>
</dbReference>
<dbReference type="AlphaFoldDB" id="A0A8R1IT94"/>
<dbReference type="PANTHER" id="PTHR13151:SF2">
    <property type="entry name" value="COREPRESSOR INTERACTING WITH RBPJ 1"/>
    <property type="match status" value="1"/>
</dbReference>